<dbReference type="PANTHER" id="PTHR11091">
    <property type="entry name" value="OXIDOREDUCTASE-RELATED"/>
    <property type="match status" value="1"/>
</dbReference>
<dbReference type="RefSeq" id="WP_095685380.1">
    <property type="nucleotide sequence ID" value="NZ_CP016776.1"/>
</dbReference>
<dbReference type="InterPro" id="IPR036111">
    <property type="entry name" value="Mal/L-sulfo/L-lacto_DH-like_sf"/>
</dbReference>
<name>A0A249KRQ4_9ACTN</name>
<reference evidence="3 4" key="1">
    <citation type="submission" date="2016-07" db="EMBL/GenBank/DDBJ databases">
        <title>High microdiversification within the ubiquitous acI lineage of Actinobacteria.</title>
        <authorList>
            <person name="Neuenschwander S.M."/>
            <person name="Salcher M."/>
            <person name="Ghai R."/>
            <person name="Pernthaler J."/>
        </authorList>
    </citation>
    <scope>NUCLEOTIDE SEQUENCE [LARGE SCALE GENOMIC DNA]</scope>
    <source>
        <strain evidence="3">MMS-IIA-15</strain>
    </source>
</reference>
<dbReference type="Pfam" id="PF02615">
    <property type="entry name" value="Ldh_2"/>
    <property type="match status" value="1"/>
</dbReference>
<evidence type="ECO:0000313" key="4">
    <source>
        <dbReference type="Proteomes" id="UP000217186"/>
    </source>
</evidence>
<evidence type="ECO:0000256" key="2">
    <source>
        <dbReference type="ARBA" id="ARBA00023002"/>
    </source>
</evidence>
<proteinExistence type="inferred from homology"/>
<dbReference type="PANTHER" id="PTHR11091:SF0">
    <property type="entry name" value="MALATE DEHYDROGENASE"/>
    <property type="match status" value="1"/>
</dbReference>
<dbReference type="AlphaFoldDB" id="A0A249KRQ4"/>
<sequence length="335" mass="34634">MPTLNVGSAIATATSLLEAAGVPKEEAVTTARCIVASDRWGIGSHGLMRLPFYLSRLQAGGINPKAELKIVTDLPSLVVFDGDDGLGHWQLQKASEIASERAMVNGIAAVGVGRSNHCGALGIYVWPMINRGLVGIAFSTGPAVMPPWGGNQPLLSTSPIAAGIPTNPPTVVDLATSAVARGKIQAKAQAGAELEPGWAFTKDGAPTTDAKEALAGMLAPLGGVKGYAIAVLVESLTGMLIGPTLAKNIPDMFAASQDALPQQISHFVIAIDASKLSVDGSNDRTKEFAQEVNAAGGRLPGSNRVNPENLNNGDEITITDQVSEQLSTWSTKLGI</sequence>
<dbReference type="Proteomes" id="UP000217186">
    <property type="component" value="Chromosome"/>
</dbReference>
<comment type="similarity">
    <text evidence="1">Belongs to the LDH2/MDH2 oxidoreductase family.</text>
</comment>
<accession>A0A249KRQ4</accession>
<evidence type="ECO:0000313" key="3">
    <source>
        <dbReference type="EMBL" id="ASY19464.1"/>
    </source>
</evidence>
<protein>
    <submittedName>
        <fullName evidence="3">(2R)-3-sulfolactate dehydrogenase (NADP+)</fullName>
    </submittedName>
</protein>
<gene>
    <name evidence="3" type="ORF">A7sIIA15_00855</name>
</gene>
<keyword evidence="2" id="KW-0560">Oxidoreductase</keyword>
<dbReference type="InterPro" id="IPR003767">
    <property type="entry name" value="Malate/L-lactate_DH-like"/>
</dbReference>
<keyword evidence="4" id="KW-1185">Reference proteome</keyword>
<dbReference type="GO" id="GO:0016491">
    <property type="term" value="F:oxidoreductase activity"/>
    <property type="evidence" value="ECO:0007669"/>
    <property type="project" value="UniProtKB-KW"/>
</dbReference>
<dbReference type="KEGG" id="pvn:A7sIIA15_00855"/>
<dbReference type="OrthoDB" id="924592at2"/>
<dbReference type="InterPro" id="IPR043143">
    <property type="entry name" value="Mal/L-sulf/L-lact_DH-like_NADP"/>
</dbReference>
<evidence type="ECO:0000256" key="1">
    <source>
        <dbReference type="ARBA" id="ARBA00006056"/>
    </source>
</evidence>
<organism evidence="3 4">
    <name type="scientific">Candidatus Planktophila vernalis</name>
    <dbReference type="NCBI Taxonomy" id="1884907"/>
    <lineage>
        <taxon>Bacteria</taxon>
        <taxon>Bacillati</taxon>
        <taxon>Actinomycetota</taxon>
        <taxon>Actinomycetes</taxon>
        <taxon>Candidatus Nanopelagicales</taxon>
        <taxon>Candidatus Nanopelagicaceae</taxon>
        <taxon>Candidatus Planktophila</taxon>
    </lineage>
</organism>
<dbReference type="EMBL" id="CP016776">
    <property type="protein sequence ID" value="ASY19464.1"/>
    <property type="molecule type" value="Genomic_DNA"/>
</dbReference>
<dbReference type="InterPro" id="IPR043144">
    <property type="entry name" value="Mal/L-sulf/L-lact_DH-like_ah"/>
</dbReference>
<dbReference type="SUPFAM" id="SSF89733">
    <property type="entry name" value="L-sulfolactate dehydrogenase-like"/>
    <property type="match status" value="1"/>
</dbReference>
<dbReference type="Gene3D" id="3.30.1370.60">
    <property type="entry name" value="Hypothetical oxidoreductase yiak, domain 2"/>
    <property type="match status" value="1"/>
</dbReference>
<dbReference type="Gene3D" id="1.10.1530.10">
    <property type="match status" value="1"/>
</dbReference>